<proteinExistence type="predicted"/>
<organism evidence="2">
    <name type="scientific">Leucoagaricus naucinus</name>
    <dbReference type="NCBI Taxonomy" id="34434"/>
    <lineage>
        <taxon>Eukaryota</taxon>
        <taxon>Fungi</taxon>
        <taxon>Dikarya</taxon>
        <taxon>Basidiomycota</taxon>
        <taxon>Agaricomycotina</taxon>
        <taxon>Agaricomycetes</taxon>
        <taxon>Agaricomycetidae</taxon>
        <taxon>Agaricales</taxon>
        <taxon>Agaricineae</taxon>
        <taxon>Agaricaceae</taxon>
        <taxon>Leucoagaricus</taxon>
    </lineage>
</organism>
<name>A0A8F5J5T6_9AGAR</name>
<evidence type="ECO:0000256" key="1">
    <source>
        <dbReference type="SAM" id="Phobius"/>
    </source>
</evidence>
<reference evidence="2" key="1">
    <citation type="submission" date="2021-06" db="EMBL/GenBank/DDBJ databases">
        <title>Characterization of the complete mitochondrial genome of Leucoagaricus naucinus.</title>
        <authorList>
            <person name="Li Q."/>
        </authorList>
    </citation>
    <scope>NUCLEOTIDE SEQUENCE</scope>
</reference>
<keyword evidence="1" id="KW-1133">Transmembrane helix</keyword>
<evidence type="ECO:0000313" key="2">
    <source>
        <dbReference type="EMBL" id="QXM15408.1"/>
    </source>
</evidence>
<dbReference type="AlphaFoldDB" id="A0A8F5J5T6"/>
<geneLocation type="mitochondrion" evidence="2"/>
<sequence>MFILIFILFNKIYTLKTSSLTSKLVRRFFPNIGYSLNSFIKKVSNLGTKYLIILFVINAIIIVTYLFALVYINMELSNNLDYYIYKHIELKMKKSSILWLLSMSVLSSPLTTSKFNSIKAVEK</sequence>
<keyword evidence="1" id="KW-0472">Membrane</keyword>
<dbReference type="EMBL" id="MZ352929">
    <property type="protein sequence ID" value="QXM15408.1"/>
    <property type="molecule type" value="Genomic_DNA"/>
</dbReference>
<feature type="transmembrane region" description="Helical" evidence="1">
    <location>
        <begin position="50"/>
        <end position="74"/>
    </location>
</feature>
<protein>
    <submittedName>
        <fullName evidence="2">Uncharacterized protein</fullName>
    </submittedName>
</protein>
<accession>A0A8F5J5T6</accession>
<gene>
    <name evidence="2" type="primary">orf123</name>
</gene>
<keyword evidence="1" id="KW-0812">Transmembrane</keyword>
<keyword evidence="2" id="KW-0496">Mitochondrion</keyword>